<evidence type="ECO:0000256" key="1">
    <source>
        <dbReference type="ARBA" id="ARBA00004370"/>
    </source>
</evidence>
<dbReference type="Proteomes" id="UP001432322">
    <property type="component" value="Unassembled WGS sequence"/>
</dbReference>
<dbReference type="EMBL" id="BTSY01000004">
    <property type="protein sequence ID" value="GMT21370.1"/>
    <property type="molecule type" value="Genomic_DNA"/>
</dbReference>
<feature type="non-terminal residue" evidence="7">
    <location>
        <position position="455"/>
    </location>
</feature>
<feature type="transmembrane region" description="Helical" evidence="5">
    <location>
        <begin position="257"/>
        <end position="282"/>
    </location>
</feature>
<keyword evidence="4 5" id="KW-0472">Membrane</keyword>
<organism evidence="7 8">
    <name type="scientific">Pristionchus fissidentatus</name>
    <dbReference type="NCBI Taxonomy" id="1538716"/>
    <lineage>
        <taxon>Eukaryota</taxon>
        <taxon>Metazoa</taxon>
        <taxon>Ecdysozoa</taxon>
        <taxon>Nematoda</taxon>
        <taxon>Chromadorea</taxon>
        <taxon>Rhabditida</taxon>
        <taxon>Rhabditina</taxon>
        <taxon>Diplogasteromorpha</taxon>
        <taxon>Diplogasteroidea</taxon>
        <taxon>Neodiplogasteridae</taxon>
        <taxon>Pristionchus</taxon>
    </lineage>
</organism>
<name>A0AAV5VRU7_9BILA</name>
<evidence type="ECO:0000259" key="6">
    <source>
        <dbReference type="PROSITE" id="PS50262"/>
    </source>
</evidence>
<feature type="non-terminal residue" evidence="7">
    <location>
        <position position="1"/>
    </location>
</feature>
<accession>A0AAV5VRU7</accession>
<dbReference type="PANTHER" id="PTHR22718">
    <property type="entry name" value="SERPENTINE RECEPTOR, CLASS X"/>
    <property type="match status" value="1"/>
</dbReference>
<feature type="transmembrane region" description="Helical" evidence="5">
    <location>
        <begin position="294"/>
        <end position="320"/>
    </location>
</feature>
<protein>
    <recommendedName>
        <fullName evidence="6">G-protein coupled receptors family 1 profile domain-containing protein</fullName>
    </recommendedName>
</protein>
<gene>
    <name evidence="7" type="ORF">PFISCL1PPCAC_12667</name>
</gene>
<feature type="transmembrane region" description="Helical" evidence="5">
    <location>
        <begin position="188"/>
        <end position="204"/>
    </location>
</feature>
<dbReference type="InterPro" id="IPR017452">
    <property type="entry name" value="GPCR_Rhodpsn_7TM"/>
</dbReference>
<reference evidence="7" key="1">
    <citation type="submission" date="2023-10" db="EMBL/GenBank/DDBJ databases">
        <title>Genome assembly of Pristionchus species.</title>
        <authorList>
            <person name="Yoshida K."/>
            <person name="Sommer R.J."/>
        </authorList>
    </citation>
    <scope>NUCLEOTIDE SEQUENCE</scope>
    <source>
        <strain evidence="7">RS5133</strain>
    </source>
</reference>
<feature type="domain" description="G-protein coupled receptors family 1 profile" evidence="6">
    <location>
        <begin position="274"/>
        <end position="455"/>
    </location>
</feature>
<feature type="transmembrane region" description="Helical" evidence="5">
    <location>
        <begin position="54"/>
        <end position="73"/>
    </location>
</feature>
<dbReference type="PROSITE" id="PS50262">
    <property type="entry name" value="G_PROTEIN_RECEP_F1_2"/>
    <property type="match status" value="1"/>
</dbReference>
<dbReference type="GO" id="GO:0016020">
    <property type="term" value="C:membrane"/>
    <property type="evidence" value="ECO:0007669"/>
    <property type="project" value="UniProtKB-SubCell"/>
</dbReference>
<evidence type="ECO:0000313" key="7">
    <source>
        <dbReference type="EMBL" id="GMT21370.1"/>
    </source>
</evidence>
<dbReference type="AlphaFoldDB" id="A0AAV5VRU7"/>
<feature type="transmembrane region" description="Helical" evidence="5">
    <location>
        <begin position="340"/>
        <end position="359"/>
    </location>
</feature>
<dbReference type="PANTHER" id="PTHR22718:SF25">
    <property type="entry name" value="G-PROTEIN COUPLED RECEPTORS FAMILY 1 PROFILE DOMAIN-CONTAINING PROTEIN"/>
    <property type="match status" value="1"/>
</dbReference>
<feature type="transmembrane region" description="Helical" evidence="5">
    <location>
        <begin position="6"/>
        <end position="33"/>
    </location>
</feature>
<feature type="transmembrane region" description="Helical" evidence="5">
    <location>
        <begin position="149"/>
        <end position="168"/>
    </location>
</feature>
<evidence type="ECO:0000256" key="5">
    <source>
        <dbReference type="SAM" id="Phobius"/>
    </source>
</evidence>
<feature type="transmembrane region" description="Helical" evidence="5">
    <location>
        <begin position="93"/>
        <end position="114"/>
    </location>
</feature>
<feature type="transmembrane region" description="Helical" evidence="5">
    <location>
        <begin position="379"/>
        <end position="401"/>
    </location>
</feature>
<sequence>LFKNNFYVVVSNLVVFTSLKGVVEVGFIIPYYILRDDEEKSPSLGYFHYQHVRAMFNLSIFADYGVLFFSVLIAANRHATIVTLVDSRDEKLLTITLCALTWFCAAVIPLLFYFCSCEYLYNKKARAHFSGKKYTSEIIFYLKKVISRIVIMDFLKMLQISILCVLFLELDFGMKSNILFEIAYAENLLNLSIAAVYPICFLAMSGEMRRLYLYLLIFVNILNETHNLFQLIRMDCLLSAVGGSSTGLLAPRDPARYLALLVVESSAGLLVVLSNMLVMATLAYGWKRLMKNNFYVVVSNLVVFTSLKGVVEVGFIIPYYILRDDGDEVLGYFTWQYTTIMFNLSVFADYGVLLFTVLISVNRYMSIARFNVSGVLHRLWTAASCLLTWFCSSAIPVFYYICSCQFEYDDTVSLRLYHNRCEVDSPELGILLNCLIYLTYACTAAVLVVYLLIFM</sequence>
<evidence type="ECO:0000313" key="8">
    <source>
        <dbReference type="Proteomes" id="UP001432322"/>
    </source>
</evidence>
<evidence type="ECO:0000256" key="4">
    <source>
        <dbReference type="ARBA" id="ARBA00023136"/>
    </source>
</evidence>
<feature type="transmembrane region" description="Helical" evidence="5">
    <location>
        <begin position="430"/>
        <end position="453"/>
    </location>
</feature>
<keyword evidence="2 5" id="KW-0812">Transmembrane</keyword>
<keyword evidence="8" id="KW-1185">Reference proteome</keyword>
<comment type="subcellular location">
    <subcellularLocation>
        <location evidence="1">Membrane</location>
    </subcellularLocation>
</comment>
<comment type="caution">
    <text evidence="7">The sequence shown here is derived from an EMBL/GenBank/DDBJ whole genome shotgun (WGS) entry which is preliminary data.</text>
</comment>
<evidence type="ECO:0000256" key="2">
    <source>
        <dbReference type="ARBA" id="ARBA00022692"/>
    </source>
</evidence>
<dbReference type="SUPFAM" id="SSF81321">
    <property type="entry name" value="Family A G protein-coupled receptor-like"/>
    <property type="match status" value="1"/>
</dbReference>
<proteinExistence type="predicted"/>
<evidence type="ECO:0000256" key="3">
    <source>
        <dbReference type="ARBA" id="ARBA00022989"/>
    </source>
</evidence>
<feature type="transmembrane region" description="Helical" evidence="5">
    <location>
        <begin position="211"/>
        <end position="229"/>
    </location>
</feature>
<keyword evidence="3 5" id="KW-1133">Transmembrane helix</keyword>
<dbReference type="Gene3D" id="1.20.1070.10">
    <property type="entry name" value="Rhodopsin 7-helix transmembrane proteins"/>
    <property type="match status" value="1"/>
</dbReference>